<proteinExistence type="predicted"/>
<dbReference type="PANTHER" id="PTHR37163">
    <property type="entry name" value="CONSERVED PROTEIN"/>
    <property type="match status" value="1"/>
</dbReference>
<dbReference type="EMBL" id="DRNB01000234">
    <property type="protein sequence ID" value="HHJ64545.1"/>
    <property type="molecule type" value="Genomic_DNA"/>
</dbReference>
<comment type="caution">
    <text evidence="1">The sequence shown here is derived from an EMBL/GenBank/DDBJ whole genome shotgun (WGS) entry which is preliminary data.</text>
</comment>
<dbReference type="PANTHER" id="PTHR37163:SF1">
    <property type="entry name" value="DUF501 DOMAIN-CONTAINING PROTEIN"/>
    <property type="match status" value="1"/>
</dbReference>
<protein>
    <submittedName>
        <fullName evidence="1">DUF501 domain-containing protein</fullName>
    </submittedName>
</protein>
<dbReference type="Proteomes" id="UP000885792">
    <property type="component" value="Unassembled WGS sequence"/>
</dbReference>
<reference evidence="1" key="1">
    <citation type="journal article" date="2020" name="mSystems">
        <title>Genome- and Community-Level Interaction Insights into Carbon Utilization and Element Cycling Functions of Hydrothermarchaeota in Hydrothermal Sediment.</title>
        <authorList>
            <person name="Zhou Z."/>
            <person name="Liu Y."/>
            <person name="Xu W."/>
            <person name="Pan J."/>
            <person name="Luo Z.H."/>
            <person name="Li M."/>
        </authorList>
    </citation>
    <scope>NUCLEOTIDE SEQUENCE [LARGE SCALE GENOMIC DNA]</scope>
    <source>
        <strain evidence="1">HyVt-501</strain>
    </source>
</reference>
<sequence length="150" mass="18217">MIEVVETPLVIFEKGIYRPEPTRFWILDRKVRGEISKLEAEGWIRRFSERITAEEELFRFFTELHEREVRRREEILRERFPEVYRGSGRWDKVCREVLLNPEVGIGGIRKFRSRPFKVRCLHLWTAYHLGEEEFRNPIGEFVLRRLLTSP</sequence>
<gene>
    <name evidence="1" type="ORF">ENJ61_06520</name>
</gene>
<dbReference type="AlphaFoldDB" id="A0A7C5L5I0"/>
<dbReference type="InterPro" id="IPR007511">
    <property type="entry name" value="DUF501"/>
</dbReference>
<organism evidence="1">
    <name type="scientific">Aquifex aeolicus</name>
    <dbReference type="NCBI Taxonomy" id="63363"/>
    <lineage>
        <taxon>Bacteria</taxon>
        <taxon>Pseudomonadati</taxon>
        <taxon>Aquificota</taxon>
        <taxon>Aquificia</taxon>
        <taxon>Aquificales</taxon>
        <taxon>Aquificaceae</taxon>
        <taxon>Aquifex</taxon>
    </lineage>
</organism>
<evidence type="ECO:0000313" key="1">
    <source>
        <dbReference type="EMBL" id="HHJ64545.1"/>
    </source>
</evidence>
<dbReference type="Pfam" id="PF04417">
    <property type="entry name" value="DUF501"/>
    <property type="match status" value="1"/>
</dbReference>
<accession>A0A7C5L5I0</accession>
<name>A0A7C5L5I0_AQUAO</name>